<dbReference type="AlphaFoldDB" id="D1AH63"/>
<keyword evidence="4" id="KW-1185">Reference proteome</keyword>
<dbReference type="eggNOG" id="COG0457">
    <property type="taxonomic scope" value="Bacteria"/>
</dbReference>
<evidence type="ECO:0000256" key="1">
    <source>
        <dbReference type="SAM" id="MobiDB-lite"/>
    </source>
</evidence>
<dbReference type="Pfam" id="PF14559">
    <property type="entry name" value="TPR_19"/>
    <property type="match status" value="1"/>
</dbReference>
<protein>
    <submittedName>
        <fullName evidence="3">Uncharacterized protein</fullName>
    </submittedName>
</protein>
<dbReference type="HOGENOM" id="CLU_102176_0_0_0"/>
<reference evidence="4" key="1">
    <citation type="submission" date="2009-09" db="EMBL/GenBank/DDBJ databases">
        <title>The complete chromosome of Sebaldella termitidis ATCC 33386.</title>
        <authorList>
            <consortium name="US DOE Joint Genome Institute (JGI-PGF)"/>
            <person name="Lucas S."/>
            <person name="Copeland A."/>
            <person name="Lapidus A."/>
            <person name="Glavina del Rio T."/>
            <person name="Dalin E."/>
            <person name="Tice H."/>
            <person name="Bruce D."/>
            <person name="Goodwin L."/>
            <person name="Pitluck S."/>
            <person name="Kyrpides N."/>
            <person name="Mavromatis K."/>
            <person name="Ivanova N."/>
            <person name="Mikhailova N."/>
            <person name="Sims D."/>
            <person name="Meincke L."/>
            <person name="Brettin T."/>
            <person name="Detter J.C."/>
            <person name="Han C."/>
            <person name="Larimer F."/>
            <person name="Land M."/>
            <person name="Hauser L."/>
            <person name="Markowitz V."/>
            <person name="Cheng J.F."/>
            <person name="Hugenholtz P."/>
            <person name="Woyke T."/>
            <person name="Wu D."/>
            <person name="Eisen J.A."/>
        </authorList>
    </citation>
    <scope>NUCLEOTIDE SEQUENCE [LARGE SCALE GENOMIC DNA]</scope>
    <source>
        <strain evidence="4">ATCC 33386 / NCTC 11300</strain>
    </source>
</reference>
<feature type="compositionally biased region" description="Gly residues" evidence="1">
    <location>
        <begin position="33"/>
        <end position="45"/>
    </location>
</feature>
<feature type="region of interest" description="Disordered" evidence="1">
    <location>
        <begin position="25"/>
        <end position="99"/>
    </location>
</feature>
<feature type="signal peptide" evidence="2">
    <location>
        <begin position="1"/>
        <end position="19"/>
    </location>
</feature>
<feature type="compositionally biased region" description="Polar residues" evidence="1">
    <location>
        <begin position="60"/>
        <end position="70"/>
    </location>
</feature>
<evidence type="ECO:0000256" key="2">
    <source>
        <dbReference type="SAM" id="SignalP"/>
    </source>
</evidence>
<dbReference type="Proteomes" id="UP000000845">
    <property type="component" value="Chromosome"/>
</dbReference>
<dbReference type="InterPro" id="IPR011990">
    <property type="entry name" value="TPR-like_helical_dom_sf"/>
</dbReference>
<gene>
    <name evidence="3" type="ordered locus">Sterm_1229</name>
</gene>
<name>D1AH63_SEBTE</name>
<dbReference type="Gene3D" id="1.25.40.10">
    <property type="entry name" value="Tetratricopeptide repeat domain"/>
    <property type="match status" value="1"/>
</dbReference>
<proteinExistence type="predicted"/>
<dbReference type="EMBL" id="CP001739">
    <property type="protein sequence ID" value="ACZ08097.1"/>
    <property type="molecule type" value="Genomic_DNA"/>
</dbReference>
<evidence type="ECO:0000313" key="4">
    <source>
        <dbReference type="Proteomes" id="UP000000845"/>
    </source>
</evidence>
<reference evidence="3 4" key="2">
    <citation type="journal article" date="2010" name="Stand. Genomic Sci.">
        <title>Complete genome sequence of Sebaldella termitidis type strain (NCTC 11300).</title>
        <authorList>
            <person name="Harmon-Smith M."/>
            <person name="Celia L."/>
            <person name="Chertkov O."/>
            <person name="Lapidus A."/>
            <person name="Copeland A."/>
            <person name="Glavina Del Rio T."/>
            <person name="Nolan M."/>
            <person name="Lucas S."/>
            <person name="Tice H."/>
            <person name="Cheng J.F."/>
            <person name="Han C."/>
            <person name="Detter J.C."/>
            <person name="Bruce D."/>
            <person name="Goodwin L."/>
            <person name="Pitluck S."/>
            <person name="Pati A."/>
            <person name="Liolios K."/>
            <person name="Ivanova N."/>
            <person name="Mavromatis K."/>
            <person name="Mikhailova N."/>
            <person name="Chen A."/>
            <person name="Palaniappan K."/>
            <person name="Land M."/>
            <person name="Hauser L."/>
            <person name="Chang Y.J."/>
            <person name="Jeffries C.D."/>
            <person name="Brettin T."/>
            <person name="Goker M."/>
            <person name="Beck B."/>
            <person name="Bristow J."/>
            <person name="Eisen J.A."/>
            <person name="Markowitz V."/>
            <person name="Hugenholtz P."/>
            <person name="Kyrpides N.C."/>
            <person name="Klenk H.P."/>
            <person name="Chen F."/>
        </authorList>
    </citation>
    <scope>NUCLEOTIDE SEQUENCE [LARGE SCALE GENOMIC DNA]</scope>
    <source>
        <strain evidence="4">ATCC 33386 / NCTC 11300</strain>
    </source>
</reference>
<dbReference type="STRING" id="526218.Sterm_1229"/>
<dbReference type="SUPFAM" id="SSF48452">
    <property type="entry name" value="TPR-like"/>
    <property type="match status" value="1"/>
</dbReference>
<feature type="compositionally biased region" description="Low complexity" evidence="1">
    <location>
        <begin position="71"/>
        <end position="93"/>
    </location>
</feature>
<dbReference type="RefSeq" id="WP_012860693.1">
    <property type="nucleotide sequence ID" value="NC_013517.1"/>
</dbReference>
<evidence type="ECO:0000313" key="3">
    <source>
        <dbReference type="EMBL" id="ACZ08097.1"/>
    </source>
</evidence>
<feature type="chain" id="PRO_5003019802" evidence="2">
    <location>
        <begin position="20"/>
        <end position="237"/>
    </location>
</feature>
<keyword evidence="2" id="KW-0732">Signal</keyword>
<dbReference type="KEGG" id="str:Sterm_1229"/>
<organism evidence="3 4">
    <name type="scientific">Sebaldella termitidis (strain ATCC 33386 / NCTC 11300)</name>
    <dbReference type="NCBI Taxonomy" id="526218"/>
    <lineage>
        <taxon>Bacteria</taxon>
        <taxon>Fusobacteriati</taxon>
        <taxon>Fusobacteriota</taxon>
        <taxon>Fusobacteriia</taxon>
        <taxon>Fusobacteriales</taxon>
        <taxon>Leptotrichiaceae</taxon>
        <taxon>Sebaldella</taxon>
    </lineage>
</organism>
<accession>D1AH63</accession>
<sequence>MKRRIATVLLIILASIAIVGEQTAPAGGEPPAAGGGAKPQSGGGAKPESQVKTENEIDQIIQSELNNINNTDTAATTTTTTTTSTVDTGTTPTIGGDEASDGSKFKVYDNYEKAIKTNPSSGAIFRLCNLYFRDGLYERALSLAKQDNARDIRNLYVVALSSRLMGNFDQSIQYYNEILARYPNFLEAHLGLGIAYKSKRDFKRAVEYLKTYNNSRRDENVNREIALLNNIINGTLN</sequence>